<feature type="compositionally biased region" description="Basic and acidic residues" evidence="8">
    <location>
        <begin position="52"/>
        <end position="67"/>
    </location>
</feature>
<organism evidence="9 10">
    <name type="scientific">Amphibalanus amphitrite</name>
    <name type="common">Striped barnacle</name>
    <name type="synonym">Balanus amphitrite</name>
    <dbReference type="NCBI Taxonomy" id="1232801"/>
    <lineage>
        <taxon>Eukaryota</taxon>
        <taxon>Metazoa</taxon>
        <taxon>Ecdysozoa</taxon>
        <taxon>Arthropoda</taxon>
        <taxon>Crustacea</taxon>
        <taxon>Multicrustacea</taxon>
        <taxon>Cirripedia</taxon>
        <taxon>Thoracica</taxon>
        <taxon>Thoracicalcarea</taxon>
        <taxon>Balanomorpha</taxon>
        <taxon>Balanoidea</taxon>
        <taxon>Balanidae</taxon>
        <taxon>Amphibalaninae</taxon>
        <taxon>Amphibalanus</taxon>
    </lineage>
</organism>
<protein>
    <submittedName>
        <fullName evidence="9">Uncharacterized protein</fullName>
    </submittedName>
</protein>
<feature type="region of interest" description="Disordered" evidence="8">
    <location>
        <begin position="43"/>
        <end position="77"/>
    </location>
</feature>
<keyword evidence="10" id="KW-1185">Reference proteome</keyword>
<dbReference type="GO" id="GO:0008270">
    <property type="term" value="F:zinc ion binding"/>
    <property type="evidence" value="ECO:0007669"/>
    <property type="project" value="UniProtKB-KW"/>
</dbReference>
<name>A0A6A4VYH0_AMPAM</name>
<dbReference type="GO" id="GO:0005737">
    <property type="term" value="C:cytoplasm"/>
    <property type="evidence" value="ECO:0007669"/>
    <property type="project" value="UniProtKB-SubCell"/>
</dbReference>
<keyword evidence="6" id="KW-0479">Metal-binding</keyword>
<evidence type="ECO:0000256" key="8">
    <source>
        <dbReference type="SAM" id="MobiDB-lite"/>
    </source>
</evidence>
<dbReference type="GO" id="GO:0005886">
    <property type="term" value="C:plasma membrane"/>
    <property type="evidence" value="ECO:0007669"/>
    <property type="project" value="UniProtKB-SubCell"/>
</dbReference>
<keyword evidence="7" id="KW-0472">Membrane</keyword>
<feature type="compositionally biased region" description="Low complexity" evidence="8">
    <location>
        <begin position="137"/>
        <end position="152"/>
    </location>
</feature>
<dbReference type="PANTHER" id="PTHR15135:SF7">
    <property type="entry name" value="STAC-LIKE, ISOFORM J"/>
    <property type="match status" value="1"/>
</dbReference>
<keyword evidence="6" id="KW-0862">Zinc</keyword>
<comment type="subcellular location">
    <subcellularLocation>
        <location evidence="1">Cell membrane</location>
    </subcellularLocation>
    <subcellularLocation>
        <location evidence="2">Cytoplasm</location>
    </subcellularLocation>
</comment>
<dbReference type="Proteomes" id="UP000440578">
    <property type="component" value="Unassembled WGS sequence"/>
</dbReference>
<keyword evidence="6" id="KW-0863">Zinc-finger</keyword>
<feature type="compositionally biased region" description="Polar residues" evidence="8">
    <location>
        <begin position="124"/>
        <end position="136"/>
    </location>
</feature>
<keyword evidence="5" id="KW-0677">Repeat</keyword>
<dbReference type="OrthoDB" id="6250593at2759"/>
<evidence type="ECO:0000256" key="5">
    <source>
        <dbReference type="ARBA" id="ARBA00022737"/>
    </source>
</evidence>
<evidence type="ECO:0000313" key="9">
    <source>
        <dbReference type="EMBL" id="KAF0296624.1"/>
    </source>
</evidence>
<evidence type="ECO:0000256" key="7">
    <source>
        <dbReference type="ARBA" id="ARBA00023136"/>
    </source>
</evidence>
<feature type="compositionally biased region" description="Low complexity" evidence="8">
    <location>
        <begin position="162"/>
        <end position="175"/>
    </location>
</feature>
<dbReference type="PANTHER" id="PTHR15135">
    <property type="entry name" value="STAC"/>
    <property type="match status" value="1"/>
</dbReference>
<dbReference type="GO" id="GO:0003009">
    <property type="term" value="P:skeletal muscle contraction"/>
    <property type="evidence" value="ECO:0007669"/>
    <property type="project" value="TreeGrafter"/>
</dbReference>
<feature type="region of interest" description="Disordered" evidence="8">
    <location>
        <begin position="109"/>
        <end position="179"/>
    </location>
</feature>
<keyword evidence="3" id="KW-1003">Cell membrane</keyword>
<evidence type="ECO:0000313" key="10">
    <source>
        <dbReference type="Proteomes" id="UP000440578"/>
    </source>
</evidence>
<evidence type="ECO:0000256" key="2">
    <source>
        <dbReference type="ARBA" id="ARBA00004496"/>
    </source>
</evidence>
<dbReference type="EMBL" id="VIIS01001546">
    <property type="protein sequence ID" value="KAF0296624.1"/>
    <property type="molecule type" value="Genomic_DNA"/>
</dbReference>
<evidence type="ECO:0000256" key="3">
    <source>
        <dbReference type="ARBA" id="ARBA00022475"/>
    </source>
</evidence>
<comment type="caution">
    <text evidence="9">The sequence shown here is derived from an EMBL/GenBank/DDBJ whole genome shotgun (WGS) entry which is preliminary data.</text>
</comment>
<keyword evidence="4" id="KW-0963">Cytoplasm</keyword>
<proteinExistence type="predicted"/>
<dbReference type="InterPro" id="IPR039688">
    <property type="entry name" value="STAC1/2/3"/>
</dbReference>
<dbReference type="GO" id="GO:1903078">
    <property type="term" value="P:positive regulation of protein localization to plasma membrane"/>
    <property type="evidence" value="ECO:0007669"/>
    <property type="project" value="TreeGrafter"/>
</dbReference>
<evidence type="ECO:0000256" key="4">
    <source>
        <dbReference type="ARBA" id="ARBA00022490"/>
    </source>
</evidence>
<accession>A0A6A4VYH0</accession>
<evidence type="ECO:0000256" key="6">
    <source>
        <dbReference type="ARBA" id="ARBA00022771"/>
    </source>
</evidence>
<reference evidence="9 10" key="1">
    <citation type="submission" date="2019-07" db="EMBL/GenBank/DDBJ databases">
        <title>Draft genome assembly of a fouling barnacle, Amphibalanus amphitrite (Darwin, 1854): The first reference genome for Thecostraca.</title>
        <authorList>
            <person name="Kim W."/>
        </authorList>
    </citation>
    <scope>NUCLEOTIDE SEQUENCE [LARGE SCALE GENOMIC DNA]</scope>
    <source>
        <strain evidence="9">SNU_AA5</strain>
        <tissue evidence="9">Soma without cirri and trophi</tissue>
    </source>
</reference>
<evidence type="ECO:0000256" key="1">
    <source>
        <dbReference type="ARBA" id="ARBA00004236"/>
    </source>
</evidence>
<gene>
    <name evidence="9" type="ORF">FJT64_005926</name>
</gene>
<dbReference type="AlphaFoldDB" id="A0A6A4VYH0"/>
<sequence>MQKLTRDLFASKVEIADGGRERRTSSSERAGMKTKWLKAFKSLKSSGFNKDSGQDRRNGREGREGSRPPDGPAASSLPVGAHWFQEYTYKKITACDACNQILREHDADPNYLPLSRPTDPAGFRTSNHGSANDLQASSTSSSSQLSRRQGSTPRTLNPPPASLGRGASSSSGIGNSRDRMRRRAEFAAFRTVSVNGTDKVVRVIHSSTRPAVAVLSSHSHSHSES</sequence>